<keyword evidence="5" id="KW-0418">Kinase</keyword>
<dbReference type="EC" id="2.7.11.1" evidence="1"/>
<evidence type="ECO:0000256" key="3">
    <source>
        <dbReference type="ARBA" id="ARBA00022679"/>
    </source>
</evidence>
<dbReference type="RefSeq" id="XP_038936406.1">
    <property type="nucleotide sequence ID" value="XM_039080478.2"/>
</dbReference>
<organism evidence="15 16">
    <name type="scientific">Rattus norvegicus</name>
    <name type="common">Rat</name>
    <dbReference type="NCBI Taxonomy" id="10116"/>
    <lineage>
        <taxon>Eukaryota</taxon>
        <taxon>Metazoa</taxon>
        <taxon>Chordata</taxon>
        <taxon>Craniata</taxon>
        <taxon>Vertebrata</taxon>
        <taxon>Euteleostomi</taxon>
        <taxon>Mammalia</taxon>
        <taxon>Eutheria</taxon>
        <taxon>Euarchontoglires</taxon>
        <taxon>Glires</taxon>
        <taxon>Rodentia</taxon>
        <taxon>Myomorpha</taxon>
        <taxon>Muroidea</taxon>
        <taxon>Muridae</taxon>
        <taxon>Murinae</taxon>
        <taxon>Rattus</taxon>
    </lineage>
</organism>
<comment type="catalytic activity">
    <reaction evidence="9">
        <text>L-threonyl-[protein] + ATP = O-phospho-L-threonyl-[protein] + ADP + H(+)</text>
        <dbReference type="Rhea" id="RHEA:46608"/>
        <dbReference type="Rhea" id="RHEA-COMP:11060"/>
        <dbReference type="Rhea" id="RHEA-COMP:11605"/>
        <dbReference type="ChEBI" id="CHEBI:15378"/>
        <dbReference type="ChEBI" id="CHEBI:30013"/>
        <dbReference type="ChEBI" id="CHEBI:30616"/>
        <dbReference type="ChEBI" id="CHEBI:61977"/>
        <dbReference type="ChEBI" id="CHEBI:456216"/>
        <dbReference type="EC" id="2.7.11.1"/>
    </reaction>
</comment>
<dbReference type="RefSeq" id="XP_063120568.1">
    <property type="nucleotide sequence ID" value="XM_063264498.1"/>
</dbReference>
<dbReference type="Ensembl" id="ENSRNOT00000138695.1">
    <property type="protein sequence ID" value="ENSRNOP00000102867.1"/>
    <property type="gene ID" value="ENSRNOG00000065381.2"/>
</dbReference>
<dbReference type="GO" id="GO:0042149">
    <property type="term" value="P:cellular response to glucose starvation"/>
    <property type="evidence" value="ECO:0000318"/>
    <property type="project" value="GO_Central"/>
</dbReference>
<name>A0A8I5ZR62_RAT</name>
<dbReference type="PANTHER" id="PTHR24346">
    <property type="entry name" value="MAP/MICROTUBULE AFFINITY-REGULATING KINASE"/>
    <property type="match status" value="1"/>
</dbReference>
<feature type="binding site" evidence="11">
    <location>
        <position position="43"/>
    </location>
    <ligand>
        <name>ATP</name>
        <dbReference type="ChEBI" id="CHEBI:30616"/>
    </ligand>
</feature>
<dbReference type="AGR" id="RGD:1565071"/>
<gene>
    <name evidence="15 17" type="primary">Smokwl3</name>
    <name evidence="17" type="synonym">RGD1565071</name>
</gene>
<dbReference type="Ensembl" id="ENSRNOT00000161390.1">
    <property type="protein sequence ID" value="ENSRNOP00000108943.1"/>
    <property type="gene ID" value="ENSRNOG00000065381.2"/>
</dbReference>
<evidence type="ECO:0000256" key="8">
    <source>
        <dbReference type="ARBA" id="ARBA00038181"/>
    </source>
</evidence>
<dbReference type="OMA" id="KHTHIIT"/>
<dbReference type="Ensembl" id="ENSRNOT00000102765.2">
    <property type="protein sequence ID" value="ENSRNOP00000089449.1"/>
    <property type="gene ID" value="ENSRNOG00000065381.2"/>
</dbReference>
<dbReference type="RefSeq" id="XP_017450658.1">
    <property type="nucleotide sequence ID" value="XM_017595169.3"/>
</dbReference>
<dbReference type="Ensembl" id="ENSRNOT00000147822.1">
    <property type="protein sequence ID" value="ENSRNOP00000104102.1"/>
    <property type="gene ID" value="ENSRNOG00000065381.2"/>
</dbReference>
<dbReference type="Pfam" id="PF00069">
    <property type="entry name" value="Pkinase"/>
    <property type="match status" value="1"/>
</dbReference>
<dbReference type="RGD" id="1565071">
    <property type="gene designation" value="Smokwl3"/>
</dbReference>
<evidence type="ECO:0000256" key="5">
    <source>
        <dbReference type="ARBA" id="ARBA00022777"/>
    </source>
</evidence>
<keyword evidence="6 11" id="KW-0067">ATP-binding</keyword>
<dbReference type="GO" id="GO:0004674">
    <property type="term" value="F:protein serine/threonine kinase activity"/>
    <property type="evidence" value="ECO:0000318"/>
    <property type="project" value="GO_Central"/>
</dbReference>
<feature type="domain" description="Protein kinase" evidence="14">
    <location>
        <begin position="14"/>
        <end position="262"/>
    </location>
</feature>
<dbReference type="CDD" id="cd14003">
    <property type="entry name" value="STKc_AMPK-like"/>
    <property type="match status" value="1"/>
</dbReference>
<dbReference type="RefSeq" id="XP_038936404.1">
    <property type="nucleotide sequence ID" value="XM_039080476.2"/>
</dbReference>
<dbReference type="RefSeq" id="XP_038936411.1">
    <property type="nucleotide sequence ID" value="XM_039080483.2"/>
</dbReference>
<dbReference type="Gene3D" id="1.10.510.10">
    <property type="entry name" value="Transferase(Phosphotransferase) domain 1"/>
    <property type="match status" value="1"/>
</dbReference>
<accession>A0A8I5ZR62</accession>
<evidence type="ECO:0000256" key="6">
    <source>
        <dbReference type="ARBA" id="ARBA00022840"/>
    </source>
</evidence>
<evidence type="ECO:0000256" key="10">
    <source>
        <dbReference type="ARBA" id="ARBA00048679"/>
    </source>
</evidence>
<dbReference type="GO" id="GO:0005524">
    <property type="term" value="F:ATP binding"/>
    <property type="evidence" value="ECO:0007669"/>
    <property type="project" value="UniProtKB-UniRule"/>
</dbReference>
<evidence type="ECO:0000256" key="11">
    <source>
        <dbReference type="PROSITE-ProRule" id="PRU10141"/>
    </source>
</evidence>
<evidence type="ECO:0000256" key="1">
    <source>
        <dbReference type="ARBA" id="ARBA00012513"/>
    </source>
</evidence>
<reference evidence="15" key="4">
    <citation type="submission" date="2025-05" db="UniProtKB">
        <authorList>
            <consortium name="Ensembl"/>
        </authorList>
    </citation>
    <scope>IDENTIFICATION</scope>
    <source>
        <strain evidence="15">Brown Norway</strain>
    </source>
</reference>
<evidence type="ECO:0000256" key="13">
    <source>
        <dbReference type="SAM" id="MobiDB-lite"/>
    </source>
</evidence>
<dbReference type="InterPro" id="IPR011009">
    <property type="entry name" value="Kinase-like_dom_sf"/>
</dbReference>
<dbReference type="Proteomes" id="UP000002494">
    <property type="component" value="Chromosome 7"/>
</dbReference>
<evidence type="ECO:0000256" key="2">
    <source>
        <dbReference type="ARBA" id="ARBA00022527"/>
    </source>
</evidence>
<dbReference type="FunFam" id="1.10.510.10:FF:000002">
    <property type="entry name" value="Non-specific serine/threonine protein kinase"/>
    <property type="match status" value="1"/>
</dbReference>
<dbReference type="Ensembl" id="ENSRNOT00000107287.2">
    <property type="protein sequence ID" value="ENSRNOP00000080657.1"/>
    <property type="gene ID" value="ENSRNOG00000065381.2"/>
</dbReference>
<comment type="similarity">
    <text evidence="8">Belongs to the protein kinase superfamily. CAMK Ser/Thr protein kinase family. Smok subfamily.</text>
</comment>
<dbReference type="RefSeq" id="XP_063120566.1">
    <property type="nucleotide sequence ID" value="XM_063264496.1"/>
</dbReference>
<dbReference type="InterPro" id="IPR017441">
    <property type="entry name" value="Protein_kinase_ATP_BS"/>
</dbReference>
<dbReference type="PROSITE" id="PS00108">
    <property type="entry name" value="PROTEIN_KINASE_ST"/>
    <property type="match status" value="1"/>
</dbReference>
<dbReference type="InterPro" id="IPR000719">
    <property type="entry name" value="Prot_kinase_dom"/>
</dbReference>
<dbReference type="Ensembl" id="ENSRNOT00000151499.1">
    <property type="protein sequence ID" value="ENSRNOP00000105047.1"/>
    <property type="gene ID" value="ENSRNOG00000065381.2"/>
</dbReference>
<dbReference type="SMART" id="SM00220">
    <property type="entry name" value="S_TKc"/>
    <property type="match status" value="1"/>
</dbReference>
<dbReference type="RefSeq" id="XP_038936410.1">
    <property type="nucleotide sequence ID" value="XM_039080482.2"/>
</dbReference>
<keyword evidence="16" id="KW-1185">Reference proteome</keyword>
<keyword evidence="4 11" id="KW-0547">Nucleotide-binding</keyword>
<dbReference type="FunFam" id="3.30.200.20:FF:000042">
    <property type="entry name" value="Aurora kinase A"/>
    <property type="match status" value="1"/>
</dbReference>
<dbReference type="KEGG" id="rno:368175"/>
<proteinExistence type="inferred from homology"/>
<evidence type="ECO:0000256" key="9">
    <source>
        <dbReference type="ARBA" id="ARBA00047899"/>
    </source>
</evidence>
<evidence type="ECO:0000313" key="17">
    <source>
        <dbReference type="RGD" id="1565071"/>
    </source>
</evidence>
<reference evidence="16" key="3">
    <citation type="submission" date="2024-01" db="EMBL/GenBank/DDBJ databases">
        <title>GRCr8: a new rat reference genome assembly contstructed from accurate long reads and long range scaffolding.</title>
        <authorList>
            <person name="Doris P.A."/>
            <person name="Kalbfleisch T."/>
            <person name="Li K."/>
            <person name="Howe K."/>
            <person name="Wood J."/>
        </authorList>
    </citation>
    <scope>NUCLEOTIDE SEQUENCE [LARGE SCALE GENOMIC DNA]</scope>
    <source>
        <strain evidence="16">Brown Norway</strain>
    </source>
</reference>
<evidence type="ECO:0000256" key="7">
    <source>
        <dbReference type="ARBA" id="ARBA00037391"/>
    </source>
</evidence>
<dbReference type="AlphaFoldDB" id="A0A8I5ZR62"/>
<evidence type="ECO:0000313" key="15">
    <source>
        <dbReference type="Ensembl" id="ENSRNOP00000080657.1"/>
    </source>
</evidence>
<dbReference type="PANTHER" id="PTHR24346:SF56">
    <property type="entry name" value="SERINE_THREONINE-PROTEIN KINASE MARK2"/>
    <property type="match status" value="1"/>
</dbReference>
<reference evidence="16" key="2">
    <citation type="submission" date="2023-12" db="EMBL/GenBank/DDBJ databases">
        <authorList>
            <consortium name="Genome Reference Consortium"/>
            <person name="Doris P.A."/>
            <person name="Kalbfleisch T."/>
            <person name="Li K."/>
            <person name="Howe K."/>
            <person name="Wood J."/>
        </authorList>
    </citation>
    <scope>NUCLEOTIDE SEQUENCE [LARGE SCALE GENOMIC DNA]</scope>
    <source>
        <strain evidence="16">Brown Norway</strain>
    </source>
</reference>
<dbReference type="Ensembl" id="ENSRNOT00000156002.1">
    <property type="protein sequence ID" value="ENSRNOP00000103932.1"/>
    <property type="gene ID" value="ENSRNOG00000065381.2"/>
</dbReference>
<dbReference type="Gene3D" id="1.10.8.10">
    <property type="entry name" value="DNA helicase RuvA subunit, C-terminal domain"/>
    <property type="match status" value="1"/>
</dbReference>
<protein>
    <recommendedName>
        <fullName evidence="1">non-specific serine/threonine protein kinase</fullName>
        <ecNumber evidence="1">2.7.11.1</ecNumber>
    </recommendedName>
</protein>
<dbReference type="Gene3D" id="3.30.200.20">
    <property type="entry name" value="Phosphorylase Kinase, domain 1"/>
    <property type="match status" value="1"/>
</dbReference>
<dbReference type="OrthoDB" id="9627261at2759"/>
<dbReference type="RefSeq" id="XP_063120567.1">
    <property type="nucleotide sequence ID" value="XM_063264497.1"/>
</dbReference>
<sequence length="493" mass="54964">MASNPNKKTLRSQYRMAFLLGQGSFGNVKLAWHRKTQALVAIKSVEICKKTIRGILSEMTILESLHHPNIISLFQVLLTSSQIHFILQYVPGGNLVELIREEGPLPEEQAKKMFGQVVSALRYCHSRGIVHRDIKPQNILIDAAGNVKLIDFGVAIKCRPGTLLKTQCGTRGFCAPEIVLGEPYDGKKADVWSLGVLLFFLTTGYFPFRGGTTDQIKQKVTTGTYTIPTHLSGQLENLIHQILTVSPELRPSIEEIENHPWIKKCEVNIPPMTDPDYKIIEMLCGMGYNANDILESLQQKRYDEPMGAYLSLRNHVIEGYEIGSITPAKPGDQCPPPPPSPAHPSVFGLPLRRRASEPNFGLLHRQPSKEQNTVALTLSGLKMSRCVSMPPIAVYYPKKERSTSTLALHSTPVASPCVYNNMSGVEIILPHKEDIEVNTSSPPQTMGWFKRLRKGIRDCLSRLCCLPRAPKKKPQHRSSKRVAPLKKAASRTK</sequence>
<dbReference type="PROSITE" id="PS00107">
    <property type="entry name" value="PROTEIN_KINASE_ATP"/>
    <property type="match status" value="1"/>
</dbReference>
<dbReference type="CDD" id="cd14337">
    <property type="entry name" value="UBA_MARK_Par1"/>
    <property type="match status" value="1"/>
</dbReference>
<keyword evidence="2 12" id="KW-0723">Serine/threonine-protein kinase</keyword>
<dbReference type="CTD" id="368175"/>
<dbReference type="SUPFAM" id="SSF56112">
    <property type="entry name" value="Protein kinase-like (PK-like)"/>
    <property type="match status" value="1"/>
</dbReference>
<comment type="function">
    <text evidence="7">May play a role in sperm motility, especially in the regulation of flagellar function.</text>
</comment>
<comment type="catalytic activity">
    <reaction evidence="10">
        <text>L-seryl-[protein] + ATP = O-phospho-L-seryl-[protein] + ADP + H(+)</text>
        <dbReference type="Rhea" id="RHEA:17989"/>
        <dbReference type="Rhea" id="RHEA-COMP:9863"/>
        <dbReference type="Rhea" id="RHEA-COMP:11604"/>
        <dbReference type="ChEBI" id="CHEBI:15378"/>
        <dbReference type="ChEBI" id="CHEBI:29999"/>
        <dbReference type="ChEBI" id="CHEBI:30616"/>
        <dbReference type="ChEBI" id="CHEBI:83421"/>
        <dbReference type="ChEBI" id="CHEBI:456216"/>
        <dbReference type="EC" id="2.7.11.1"/>
    </reaction>
</comment>
<reference evidence="15 16" key="1">
    <citation type="journal article" date="2004" name="Nature">
        <title>Genome sequence of the Brown Norway rat yields insights into mammalian evolution.</title>
        <authorList>
            <consortium name="Rat Genome Sequencing Project Consortium"/>
            <person name="Gibbs R.A."/>
            <person name="Weinstock G.M."/>
            <person name="Metzker M.L."/>
            <person name="Muzny D.M."/>
            <person name="Sodergren E.J."/>
            <person name="Scherer S."/>
            <person name="Scott G."/>
            <person name="Steffen D."/>
            <person name="Worley K.C."/>
            <person name="Burch P.E."/>
            <person name="Okwuonu G."/>
            <person name="Hines S."/>
            <person name="Lewis L."/>
            <person name="Deramo C."/>
            <person name="Delgado O."/>
            <person name="Dugan-Rocha S."/>
            <person name="Miner G."/>
            <person name="Morgan M."/>
            <person name="Hawes A."/>
            <person name="Gill R."/>
            <person name="Holt R.A."/>
            <person name="Adams M.D."/>
            <person name="Amanatides P.G."/>
            <person name="Baden-Tillson H."/>
            <person name="Barnstead M."/>
            <person name="Chin S."/>
            <person name="Evans C.A."/>
            <person name="Ferriera S."/>
            <person name="Fosler C."/>
            <person name="Glodek A."/>
            <person name="Gu Z."/>
            <person name="Jennings D."/>
            <person name="Kraft C.L."/>
            <person name="Nguyen T."/>
            <person name="Pfannkoch C.M."/>
            <person name="Sitter C."/>
            <person name="Sutton G.G."/>
            <person name="Venter J.C."/>
            <person name="Woodage T."/>
            <person name="Smith D."/>
            <person name="Lee H.-M."/>
            <person name="Gustafson E."/>
            <person name="Cahill P."/>
            <person name="Kana A."/>
            <person name="Doucette-Stamm L."/>
            <person name="Weinstock K."/>
            <person name="Fechtel K."/>
            <person name="Weiss R.B."/>
            <person name="Dunn D.M."/>
            <person name="Green E.D."/>
            <person name="Blakesley R.W."/>
            <person name="Bouffard G.G."/>
            <person name="De Jong P.J."/>
            <person name="Osoegawa K."/>
            <person name="Zhu B."/>
            <person name="Marra M."/>
            <person name="Schein J."/>
            <person name="Bosdet I."/>
            <person name="Fjell C."/>
            <person name="Jones S."/>
            <person name="Krzywinski M."/>
            <person name="Mathewson C."/>
            <person name="Siddiqui A."/>
            <person name="Wye N."/>
            <person name="McPherson J."/>
            <person name="Zhao S."/>
            <person name="Fraser C.M."/>
            <person name="Shetty J."/>
            <person name="Shatsman S."/>
            <person name="Geer K."/>
            <person name="Chen Y."/>
            <person name="Abramzon S."/>
            <person name="Nierman W.C."/>
            <person name="Havlak P.H."/>
            <person name="Chen R."/>
            <person name="Durbin K.J."/>
            <person name="Egan A."/>
            <person name="Ren Y."/>
            <person name="Song X.-Z."/>
            <person name="Li B."/>
            <person name="Liu Y."/>
            <person name="Qin X."/>
            <person name="Cawley S."/>
            <person name="Cooney A.J."/>
            <person name="D'Souza L.M."/>
            <person name="Martin K."/>
            <person name="Wu J.Q."/>
            <person name="Gonzalez-Garay M.L."/>
            <person name="Jackson A.R."/>
            <person name="Kalafus K.J."/>
            <person name="McLeod M.P."/>
            <person name="Milosavljevic A."/>
            <person name="Virk D."/>
            <person name="Volkov A."/>
            <person name="Wheeler D.A."/>
            <person name="Zhang Z."/>
            <person name="Bailey J.A."/>
            <person name="Eichler E.E."/>
            <person name="Tuzun E."/>
            <person name="Birney E."/>
            <person name="Mongin E."/>
            <person name="Ureta-Vidal A."/>
            <person name="Woodwark C."/>
            <person name="Zdobnov E."/>
            <person name="Bork P."/>
            <person name="Suyama M."/>
            <person name="Torrents D."/>
            <person name="Alexandersson M."/>
            <person name="Trask B.J."/>
            <person name="Young J.M."/>
            <person name="Huang H."/>
            <person name="Wang H."/>
            <person name="Xing H."/>
            <person name="Daniels S."/>
            <person name="Gietzen D."/>
            <person name="Schmidt J."/>
            <person name="Stevens K."/>
            <person name="Vitt U."/>
            <person name="Wingrove J."/>
            <person name="Camara F."/>
            <person name="Mar Alba M."/>
            <person name="Abril J.F."/>
            <person name="Guigo R."/>
            <person name="Smit A."/>
            <person name="Dubchak I."/>
            <person name="Rubin E.M."/>
            <person name="Couronne O."/>
            <person name="Poliakov A."/>
            <person name="Huebner N."/>
            <person name="Ganten D."/>
            <person name="Goesele C."/>
            <person name="Hummel O."/>
            <person name="Kreitler T."/>
            <person name="Lee Y.-A."/>
            <person name="Monti J."/>
            <person name="Schulz H."/>
            <person name="Zimdahl H."/>
            <person name="Himmelbauer H."/>
            <person name="Lehrach H."/>
            <person name="Jacob H.J."/>
            <person name="Bromberg S."/>
            <person name="Gullings-Handley J."/>
            <person name="Jensen-Seaman M.I."/>
            <person name="Kwitek A.E."/>
            <person name="Lazar J."/>
            <person name="Pasko D."/>
            <person name="Tonellato P.J."/>
            <person name="Twigger S."/>
            <person name="Ponting C.P."/>
            <person name="Duarte J.M."/>
            <person name="Rice S."/>
            <person name="Goodstadt L."/>
            <person name="Beatson S.A."/>
            <person name="Emes R.D."/>
            <person name="Winter E.E."/>
            <person name="Webber C."/>
            <person name="Brandt P."/>
            <person name="Nyakatura G."/>
            <person name="Adetobi M."/>
            <person name="Chiaromonte F."/>
            <person name="Elnitski L."/>
            <person name="Eswara P."/>
            <person name="Hardison R.C."/>
            <person name="Hou M."/>
            <person name="Kolbe D."/>
            <person name="Makova K."/>
            <person name="Miller W."/>
            <person name="Nekrutenko A."/>
            <person name="Riemer C."/>
            <person name="Schwartz S."/>
            <person name="Taylor J."/>
            <person name="Yang S."/>
            <person name="Zhang Y."/>
            <person name="Lindpaintner K."/>
            <person name="Andrews T.D."/>
            <person name="Caccamo M."/>
            <person name="Clamp M."/>
            <person name="Clarke L."/>
            <person name="Curwen V."/>
            <person name="Durbin R.M."/>
            <person name="Eyras E."/>
            <person name="Searle S.M."/>
            <person name="Cooper G.M."/>
            <person name="Batzoglou S."/>
            <person name="Brudno M."/>
            <person name="Sidow A."/>
            <person name="Stone E.A."/>
            <person name="Payseur B.A."/>
            <person name="Bourque G."/>
            <person name="Lopez-Otin C."/>
            <person name="Puente X.S."/>
            <person name="Chakrabarti K."/>
            <person name="Chatterji S."/>
            <person name="Dewey C."/>
            <person name="Pachter L."/>
            <person name="Bray N."/>
            <person name="Yap V.B."/>
            <person name="Caspi A."/>
            <person name="Tesler G."/>
            <person name="Pevzner P.A."/>
            <person name="Haussler D."/>
            <person name="Roskin K.M."/>
            <person name="Baertsch R."/>
            <person name="Clawson H."/>
            <person name="Furey T.S."/>
            <person name="Hinrichs A.S."/>
            <person name="Karolchik D."/>
            <person name="Kent W.J."/>
            <person name="Rosenbloom K.R."/>
            <person name="Trumbower H."/>
            <person name="Weirauch M."/>
            <person name="Cooper D.N."/>
            <person name="Stenson P.D."/>
            <person name="Ma B."/>
            <person name="Brent M."/>
            <person name="Arumugam M."/>
            <person name="Shteynberg D."/>
            <person name="Copley R.R."/>
            <person name="Taylor M.S."/>
            <person name="Riethman H."/>
            <person name="Mudunuri U."/>
            <person name="Peterson J."/>
            <person name="Guyer M."/>
            <person name="Felsenfeld A."/>
            <person name="Old S."/>
            <person name="Mockrin S."/>
            <person name="Collins F.S."/>
        </authorList>
    </citation>
    <scope>NUCLEOTIDE SEQUENCE [LARGE SCALE GENOMIC DNA]</scope>
    <source>
        <strain evidence="15 16">Brown Norway</strain>
    </source>
</reference>
<evidence type="ECO:0000259" key="14">
    <source>
        <dbReference type="PROSITE" id="PS50011"/>
    </source>
</evidence>
<evidence type="ECO:0000256" key="12">
    <source>
        <dbReference type="RuleBase" id="RU000304"/>
    </source>
</evidence>
<dbReference type="GeneID" id="368175"/>
<evidence type="ECO:0000313" key="16">
    <source>
        <dbReference type="Proteomes" id="UP000002494"/>
    </source>
</evidence>
<dbReference type="InterPro" id="IPR008271">
    <property type="entry name" value="Ser/Thr_kinase_AS"/>
</dbReference>
<evidence type="ECO:0000256" key="4">
    <source>
        <dbReference type="ARBA" id="ARBA00022741"/>
    </source>
</evidence>
<feature type="region of interest" description="Disordered" evidence="13">
    <location>
        <begin position="469"/>
        <end position="493"/>
    </location>
</feature>
<dbReference type="GeneTree" id="ENSGT00940000160886"/>
<dbReference type="PROSITE" id="PS50011">
    <property type="entry name" value="PROTEIN_KINASE_DOM"/>
    <property type="match status" value="1"/>
</dbReference>
<keyword evidence="3" id="KW-0808">Transferase</keyword>
<dbReference type="FunFam" id="1.10.8.10:FF:000005">
    <property type="entry name" value="Non-specific serine/threonine protein kinase"/>
    <property type="match status" value="1"/>
</dbReference>